<dbReference type="OrthoDB" id="9783269at2"/>
<keyword evidence="2" id="KW-1185">Reference proteome</keyword>
<dbReference type="InterPro" id="IPR050275">
    <property type="entry name" value="PGM_Phosphatase"/>
</dbReference>
<dbReference type="InterPro" id="IPR029033">
    <property type="entry name" value="His_PPase_superfam"/>
</dbReference>
<sequence>MTTTFFLVRHAVHGLLDRVLVGRSPGVSLSDLGRRQAAALAERLARESLTAVHASPRERAQETAHPIAATTGRPVTIAPDLDEIDVGEWTGRSFDEMSDDPRWQAWNSARASARTPGGESMREVQDRVVRLLGRLSAVHPDGRIAAVSHGDVIRAALLHYLGLGLDAYDRIEVSPAGVSTVVVGPWGAKILSLNERVAA</sequence>
<dbReference type="Proteomes" id="UP000249130">
    <property type="component" value="Unassembled WGS sequence"/>
</dbReference>
<name>A0A327L1Y6_9BRAD</name>
<dbReference type="InterPro" id="IPR013078">
    <property type="entry name" value="His_Pase_superF_clade-1"/>
</dbReference>
<proteinExistence type="predicted"/>
<dbReference type="AlphaFoldDB" id="A0A327L1Y6"/>
<dbReference type="PANTHER" id="PTHR48100">
    <property type="entry name" value="BROAD-SPECIFICITY PHOSPHATASE YOR283W-RELATED"/>
    <property type="match status" value="1"/>
</dbReference>
<organism evidence="1 2">
    <name type="scientific">Rhodoplanes roseus</name>
    <dbReference type="NCBI Taxonomy" id="29409"/>
    <lineage>
        <taxon>Bacteria</taxon>
        <taxon>Pseudomonadati</taxon>
        <taxon>Pseudomonadota</taxon>
        <taxon>Alphaproteobacteria</taxon>
        <taxon>Hyphomicrobiales</taxon>
        <taxon>Nitrobacteraceae</taxon>
        <taxon>Rhodoplanes</taxon>
    </lineage>
</organism>
<dbReference type="RefSeq" id="WP_111418110.1">
    <property type="nucleotide sequence ID" value="NZ_NPEX01000025.1"/>
</dbReference>
<gene>
    <name evidence="1" type="ORF">CH341_05920</name>
</gene>
<dbReference type="SUPFAM" id="SSF53254">
    <property type="entry name" value="Phosphoglycerate mutase-like"/>
    <property type="match status" value="1"/>
</dbReference>
<protein>
    <submittedName>
        <fullName evidence="1">Histidine phosphatase family protein</fullName>
    </submittedName>
</protein>
<dbReference type="PANTHER" id="PTHR48100:SF62">
    <property type="entry name" value="GLUCOSYL-3-PHOSPHOGLYCERATE PHOSPHATASE"/>
    <property type="match status" value="1"/>
</dbReference>
<accession>A0A327L1Y6</accession>
<dbReference type="CDD" id="cd07067">
    <property type="entry name" value="HP_PGM_like"/>
    <property type="match status" value="1"/>
</dbReference>
<dbReference type="SMART" id="SM00855">
    <property type="entry name" value="PGAM"/>
    <property type="match status" value="1"/>
</dbReference>
<dbReference type="GO" id="GO:0005737">
    <property type="term" value="C:cytoplasm"/>
    <property type="evidence" value="ECO:0007669"/>
    <property type="project" value="TreeGrafter"/>
</dbReference>
<evidence type="ECO:0000313" key="1">
    <source>
        <dbReference type="EMBL" id="RAI45090.1"/>
    </source>
</evidence>
<evidence type="ECO:0000313" key="2">
    <source>
        <dbReference type="Proteomes" id="UP000249130"/>
    </source>
</evidence>
<reference evidence="1 2" key="1">
    <citation type="submission" date="2017-07" db="EMBL/GenBank/DDBJ databases">
        <title>Draft Genome Sequences of Select Purple Nonsulfur Bacteria.</title>
        <authorList>
            <person name="Lasarre B."/>
            <person name="Mckinlay J.B."/>
        </authorList>
    </citation>
    <scope>NUCLEOTIDE SEQUENCE [LARGE SCALE GENOMIC DNA]</scope>
    <source>
        <strain evidence="1 2">DSM 5909</strain>
    </source>
</reference>
<dbReference type="Gene3D" id="3.40.50.1240">
    <property type="entry name" value="Phosphoglycerate mutase-like"/>
    <property type="match status" value="1"/>
</dbReference>
<dbReference type="Pfam" id="PF00300">
    <property type="entry name" value="His_Phos_1"/>
    <property type="match status" value="1"/>
</dbReference>
<dbReference type="EMBL" id="NPEX01000025">
    <property type="protein sequence ID" value="RAI45090.1"/>
    <property type="molecule type" value="Genomic_DNA"/>
</dbReference>
<comment type="caution">
    <text evidence="1">The sequence shown here is derived from an EMBL/GenBank/DDBJ whole genome shotgun (WGS) entry which is preliminary data.</text>
</comment>
<dbReference type="GO" id="GO:0016791">
    <property type="term" value="F:phosphatase activity"/>
    <property type="evidence" value="ECO:0007669"/>
    <property type="project" value="TreeGrafter"/>
</dbReference>